<dbReference type="Proteomes" id="UP001221208">
    <property type="component" value="Unassembled WGS sequence"/>
</dbReference>
<organism evidence="1 2">
    <name type="scientific">Janthinobacterium fluminis</name>
    <dbReference type="NCBI Taxonomy" id="2987524"/>
    <lineage>
        <taxon>Bacteria</taxon>
        <taxon>Pseudomonadati</taxon>
        <taxon>Pseudomonadota</taxon>
        <taxon>Betaproteobacteria</taxon>
        <taxon>Burkholderiales</taxon>
        <taxon>Oxalobacteraceae</taxon>
        <taxon>Janthinobacterium</taxon>
    </lineage>
</organism>
<evidence type="ECO:0000313" key="1">
    <source>
        <dbReference type="EMBL" id="MDC8759296.1"/>
    </source>
</evidence>
<evidence type="ECO:0008006" key="3">
    <source>
        <dbReference type="Google" id="ProtNLM"/>
    </source>
</evidence>
<dbReference type="EMBL" id="JAQQXR010000006">
    <property type="protein sequence ID" value="MDC8759296.1"/>
    <property type="molecule type" value="Genomic_DNA"/>
</dbReference>
<sequence length="122" mass="14273">MQRPQNKARRDIRMHCHFGLETFRRLTTQGPLRWLGKVRTQTDFTFVAYKLTRMQPFWAGVCLPYRTKSTQRLLKGEEVGKNQPGTGLETSFKVKCGLQRTRGIQVFFNVLFTGKYSISLRQ</sequence>
<gene>
    <name evidence="1" type="ORF">OIK44_17065</name>
</gene>
<protein>
    <recommendedName>
        <fullName evidence="3">Transposase DDE domain-containing protein</fullName>
    </recommendedName>
</protein>
<proteinExistence type="predicted"/>
<accession>A0ABT5K5D1</accession>
<evidence type="ECO:0000313" key="2">
    <source>
        <dbReference type="Proteomes" id="UP001221208"/>
    </source>
</evidence>
<reference evidence="1 2" key="1">
    <citation type="submission" date="2022-10" db="EMBL/GenBank/DDBJ databases">
        <title>Janthinobacterium sp. hw3 Genome sequencing.</title>
        <authorList>
            <person name="Park S."/>
        </authorList>
    </citation>
    <scope>NUCLEOTIDE SEQUENCE [LARGE SCALE GENOMIC DNA]</scope>
    <source>
        <strain evidence="2">hw3</strain>
    </source>
</reference>
<comment type="caution">
    <text evidence="1">The sequence shown here is derived from an EMBL/GenBank/DDBJ whole genome shotgun (WGS) entry which is preliminary data.</text>
</comment>
<keyword evidence="2" id="KW-1185">Reference proteome</keyword>
<name>A0ABT5K5D1_9BURK</name>
<dbReference type="RefSeq" id="WP_273672382.1">
    <property type="nucleotide sequence ID" value="NZ_JAQQXR010000006.1"/>
</dbReference>